<organism evidence="1 2">
    <name type="scientific">Caerostris extrusa</name>
    <name type="common">Bark spider</name>
    <name type="synonym">Caerostris bankana</name>
    <dbReference type="NCBI Taxonomy" id="172846"/>
    <lineage>
        <taxon>Eukaryota</taxon>
        <taxon>Metazoa</taxon>
        <taxon>Ecdysozoa</taxon>
        <taxon>Arthropoda</taxon>
        <taxon>Chelicerata</taxon>
        <taxon>Arachnida</taxon>
        <taxon>Araneae</taxon>
        <taxon>Araneomorphae</taxon>
        <taxon>Entelegynae</taxon>
        <taxon>Araneoidea</taxon>
        <taxon>Araneidae</taxon>
        <taxon>Caerostris</taxon>
    </lineage>
</organism>
<keyword evidence="2" id="KW-1185">Reference proteome</keyword>
<gene>
    <name evidence="1" type="ORF">CEXT_451111</name>
</gene>
<evidence type="ECO:0000313" key="2">
    <source>
        <dbReference type="Proteomes" id="UP001054945"/>
    </source>
</evidence>
<protein>
    <submittedName>
        <fullName evidence="1">Uncharacterized protein</fullName>
    </submittedName>
</protein>
<dbReference type="EMBL" id="BPLR01001320">
    <property type="protein sequence ID" value="GIZ01580.1"/>
    <property type="molecule type" value="Genomic_DNA"/>
</dbReference>
<reference evidence="1 2" key="1">
    <citation type="submission" date="2021-06" db="EMBL/GenBank/DDBJ databases">
        <title>Caerostris extrusa draft genome.</title>
        <authorList>
            <person name="Kono N."/>
            <person name="Arakawa K."/>
        </authorList>
    </citation>
    <scope>NUCLEOTIDE SEQUENCE [LARGE SCALE GENOMIC DNA]</scope>
</reference>
<proteinExistence type="predicted"/>
<sequence length="132" mass="15018">MKTMTSVMQSMPSVPSVLDQKLFTGKIHYTFLMKSMPSVSLDQKLFTGKIHYTLFSCRACHQSVWIRSYSRVKFVICSHENMPSVSLVSLDPPQKLFTGKIPPHIVMQSMASVNLDQKLFTGKICHMFSRKA</sequence>
<name>A0AAV4Y518_CAEEX</name>
<dbReference type="InterPro" id="IPR036280">
    <property type="entry name" value="Multihaem_cyt_sf"/>
</dbReference>
<evidence type="ECO:0000313" key="1">
    <source>
        <dbReference type="EMBL" id="GIZ01580.1"/>
    </source>
</evidence>
<dbReference type="Proteomes" id="UP001054945">
    <property type="component" value="Unassembled WGS sequence"/>
</dbReference>
<dbReference type="AlphaFoldDB" id="A0AAV4Y518"/>
<comment type="caution">
    <text evidence="1">The sequence shown here is derived from an EMBL/GenBank/DDBJ whole genome shotgun (WGS) entry which is preliminary data.</text>
</comment>
<accession>A0AAV4Y518</accession>
<dbReference type="SUPFAM" id="SSF48695">
    <property type="entry name" value="Multiheme cytochromes"/>
    <property type="match status" value="1"/>
</dbReference>